<organism evidence="1 2">
    <name type="scientific">Entamoeba nuttalli</name>
    <dbReference type="NCBI Taxonomy" id="412467"/>
    <lineage>
        <taxon>Eukaryota</taxon>
        <taxon>Amoebozoa</taxon>
        <taxon>Evosea</taxon>
        <taxon>Archamoebae</taxon>
        <taxon>Mastigamoebida</taxon>
        <taxon>Entamoebidae</taxon>
        <taxon>Entamoeba</taxon>
    </lineage>
</organism>
<name>A0ABQ0DI55_9EUKA</name>
<comment type="caution">
    <text evidence="1">The sequence shown here is derived from an EMBL/GenBank/DDBJ whole genome shotgun (WGS) entry which is preliminary data.</text>
</comment>
<dbReference type="EMBL" id="BAAFRS010000114">
    <property type="protein sequence ID" value="GAB1222533.1"/>
    <property type="molecule type" value="Genomic_DNA"/>
</dbReference>
<accession>A0ABQ0DI55</accession>
<proteinExistence type="predicted"/>
<keyword evidence="2" id="KW-1185">Reference proteome</keyword>
<reference evidence="1 2" key="1">
    <citation type="journal article" date="2019" name="PLoS Negl. Trop. Dis.">
        <title>Whole genome sequencing of Entamoeba nuttalli reveals mammalian host-related molecular signatures and a novel octapeptide-repeat surface protein.</title>
        <authorList>
            <person name="Tanaka M."/>
            <person name="Makiuchi T."/>
            <person name="Komiyama T."/>
            <person name="Shiina T."/>
            <person name="Osaki K."/>
            <person name="Tachibana H."/>
        </authorList>
    </citation>
    <scope>NUCLEOTIDE SEQUENCE [LARGE SCALE GENOMIC DNA]</scope>
    <source>
        <strain evidence="1 2">P19-061405</strain>
    </source>
</reference>
<dbReference type="InterPro" id="IPR027417">
    <property type="entry name" value="P-loop_NTPase"/>
</dbReference>
<gene>
    <name evidence="1" type="ORF">ENUP19_0114G0012</name>
</gene>
<protein>
    <submittedName>
        <fullName evidence="1">Uncharacterized protein</fullName>
    </submittedName>
</protein>
<evidence type="ECO:0000313" key="2">
    <source>
        <dbReference type="Proteomes" id="UP001628156"/>
    </source>
</evidence>
<dbReference type="Gene3D" id="3.40.50.300">
    <property type="entry name" value="P-loop containing nucleotide triphosphate hydrolases"/>
    <property type="match status" value="1"/>
</dbReference>
<dbReference type="Proteomes" id="UP001628156">
    <property type="component" value="Unassembled WGS sequence"/>
</dbReference>
<sequence length="443" mass="51474">MNNAKYYDFHSTYGFVTLNYNETHPPLTLQQIKESLQNWTSTRNVNSKIEYIAASSVLSGNNKHSHVFFKLEETAHSRKKPLIIVNNNTYNLDFTPVTEHPEFDGSFINIIKYLQRQATKHNEQAKFEEDGKKPSTKGRIGGNEIMKALDIPTLKEASAFLQDSSPMWWLNNGKKFKDAWREKHANDKPERIKIKLYPWDENNPLVKNARAWLKIVKSGKVKRTKLLVLLGETRIGKSEFINDLLKDTKVQEFRGRVMFDGKDSLSKYEVRLFDDANLAAMDWFEFKAIVSTNGEKITMNVKYDHADVISLPTIVVLNTENWKLIKDIAKERGDAKWLEENTTVLFSKNKLFKQPEKRKKTIEELKELYGDLEPDILSMYSQADEDEIFEEEEYLNSSDSIEEARNMLEKEPPTLFNQRQKVTKITEEEPNELASRWSGGNFN</sequence>
<evidence type="ECO:0000313" key="1">
    <source>
        <dbReference type="EMBL" id="GAB1222533.1"/>
    </source>
</evidence>